<evidence type="ECO:0000313" key="2">
    <source>
        <dbReference type="Proteomes" id="UP000021315"/>
    </source>
</evidence>
<dbReference type="STRING" id="1453999.AW06_003966"/>
<name>A0A080M1A6_9PROT</name>
<gene>
    <name evidence="1" type="ORF">AW06_003966</name>
</gene>
<dbReference type="Proteomes" id="UP000021315">
    <property type="component" value="Unassembled WGS sequence"/>
</dbReference>
<dbReference type="Gene3D" id="3.40.50.1010">
    <property type="entry name" value="5'-nuclease"/>
    <property type="match status" value="1"/>
</dbReference>
<evidence type="ECO:0000313" key="1">
    <source>
        <dbReference type="EMBL" id="KFB75028.1"/>
    </source>
</evidence>
<dbReference type="EMBL" id="JDST02000108">
    <property type="protein sequence ID" value="KFB75028.1"/>
    <property type="molecule type" value="Genomic_DNA"/>
</dbReference>
<dbReference type="RefSeq" id="WP_273704855.1">
    <property type="nucleotide sequence ID" value="NZ_JDST02000108.1"/>
</dbReference>
<keyword evidence="2" id="KW-1185">Reference proteome</keyword>
<proteinExistence type="predicted"/>
<organism evidence="1 2">
    <name type="scientific">Candidatus Accumulibacter cognatus</name>
    <dbReference type="NCBI Taxonomy" id="2954383"/>
    <lineage>
        <taxon>Bacteria</taxon>
        <taxon>Pseudomonadati</taxon>
        <taxon>Pseudomonadota</taxon>
        <taxon>Betaproteobacteria</taxon>
        <taxon>Candidatus Accumulibacter</taxon>
    </lineage>
</organism>
<dbReference type="AlphaFoldDB" id="A0A080M1A6"/>
<reference evidence="1" key="1">
    <citation type="submission" date="2014-02" db="EMBL/GenBank/DDBJ databases">
        <title>Expanding our view of genomic diversity in Candidatus Accumulibacter clades.</title>
        <authorList>
            <person name="Skennerton C.T."/>
            <person name="Barr J.J."/>
            <person name="Slater F.R."/>
            <person name="Bond P.L."/>
            <person name="Tyson G.W."/>
        </authorList>
    </citation>
    <scope>NUCLEOTIDE SEQUENCE [LARGE SCALE GENOMIC DNA]</scope>
</reference>
<sequence length="78" mass="8528">MAGMKGVEQIRNKLEKTPLSELILSPVVLGELGQGVEKSRHREKNAARLARMVDGLQLVALDAGTSRHYDNNLITSSD</sequence>
<accession>A0A080M1A6</accession>
<comment type="caution">
    <text evidence="1">The sequence shown here is derived from an EMBL/GenBank/DDBJ whole genome shotgun (WGS) entry which is preliminary data.</text>
</comment>
<protein>
    <submittedName>
        <fullName evidence="1">Uncharacterized protein</fullName>
    </submittedName>
</protein>